<name>A0A232FA91_9HYME</name>
<accession>A0A232FA91</accession>
<evidence type="ECO:0000313" key="2">
    <source>
        <dbReference type="Proteomes" id="UP000215335"/>
    </source>
</evidence>
<dbReference type="OrthoDB" id="1028014at2759"/>
<sequence length="173" mass="20296">MEAFQHSEEYAVLRLKMADLYEHYKNICSSETIYSHKKGFYREFSEVSKQSIGLNYLENILSSIELHEECLLNIFYDEHISITLFSMLNKISKLYKKKDALHSKKIRIECFNKQHHINKITNCLTKLNKAVIYAPEIVSFLTLYIFWDSKTTPCQSQNNAALAAWIFTAVLRL</sequence>
<dbReference type="EMBL" id="NNAY01000584">
    <property type="protein sequence ID" value="OXU27542.1"/>
    <property type="molecule type" value="Genomic_DNA"/>
</dbReference>
<organism evidence="1 2">
    <name type="scientific">Trichomalopsis sarcophagae</name>
    <dbReference type="NCBI Taxonomy" id="543379"/>
    <lineage>
        <taxon>Eukaryota</taxon>
        <taxon>Metazoa</taxon>
        <taxon>Ecdysozoa</taxon>
        <taxon>Arthropoda</taxon>
        <taxon>Hexapoda</taxon>
        <taxon>Insecta</taxon>
        <taxon>Pterygota</taxon>
        <taxon>Neoptera</taxon>
        <taxon>Endopterygota</taxon>
        <taxon>Hymenoptera</taxon>
        <taxon>Apocrita</taxon>
        <taxon>Proctotrupomorpha</taxon>
        <taxon>Chalcidoidea</taxon>
        <taxon>Pteromalidae</taxon>
        <taxon>Pteromalinae</taxon>
        <taxon>Trichomalopsis</taxon>
    </lineage>
</organism>
<dbReference type="AlphaFoldDB" id="A0A232FA91"/>
<gene>
    <name evidence="1" type="ORF">TSAR_004421</name>
</gene>
<reference evidence="1 2" key="1">
    <citation type="journal article" date="2017" name="Curr. Biol.">
        <title>The Evolution of Venom by Co-option of Single-Copy Genes.</title>
        <authorList>
            <person name="Martinson E.O."/>
            <person name="Mrinalini"/>
            <person name="Kelkar Y.D."/>
            <person name="Chang C.H."/>
            <person name="Werren J.H."/>
        </authorList>
    </citation>
    <scope>NUCLEOTIDE SEQUENCE [LARGE SCALE GENOMIC DNA]</scope>
    <source>
        <strain evidence="1 2">Alberta</strain>
        <tissue evidence="1">Whole body</tissue>
    </source>
</reference>
<evidence type="ECO:0000313" key="1">
    <source>
        <dbReference type="EMBL" id="OXU27542.1"/>
    </source>
</evidence>
<comment type="caution">
    <text evidence="1">The sequence shown here is derived from an EMBL/GenBank/DDBJ whole genome shotgun (WGS) entry which is preliminary data.</text>
</comment>
<protein>
    <submittedName>
        <fullName evidence="1">Uncharacterized protein</fullName>
    </submittedName>
</protein>
<dbReference type="STRING" id="543379.A0A232FA91"/>
<keyword evidence="2" id="KW-1185">Reference proteome</keyword>
<dbReference type="Proteomes" id="UP000215335">
    <property type="component" value="Unassembled WGS sequence"/>
</dbReference>
<proteinExistence type="predicted"/>